<evidence type="ECO:0000256" key="2">
    <source>
        <dbReference type="ARBA" id="ARBA00009142"/>
    </source>
</evidence>
<evidence type="ECO:0000256" key="7">
    <source>
        <dbReference type="ARBA" id="ARBA00023136"/>
    </source>
</evidence>
<feature type="transmembrane region" description="Helical" evidence="8">
    <location>
        <begin position="72"/>
        <end position="92"/>
    </location>
</feature>
<proteinExistence type="inferred from homology"/>
<organism evidence="9 10">
    <name type="scientific">Simplicispira metamorpha</name>
    <dbReference type="NCBI Taxonomy" id="80881"/>
    <lineage>
        <taxon>Bacteria</taxon>
        <taxon>Pseudomonadati</taxon>
        <taxon>Pseudomonadota</taxon>
        <taxon>Betaproteobacteria</taxon>
        <taxon>Burkholderiales</taxon>
        <taxon>Comamonadaceae</taxon>
        <taxon>Simplicispira</taxon>
    </lineage>
</organism>
<dbReference type="InterPro" id="IPR002781">
    <property type="entry name" value="TM_pro_TauE-like"/>
</dbReference>
<dbReference type="InterPro" id="IPR052017">
    <property type="entry name" value="TSUP"/>
</dbReference>
<evidence type="ECO:0000256" key="6">
    <source>
        <dbReference type="ARBA" id="ARBA00022989"/>
    </source>
</evidence>
<reference evidence="9 10" key="1">
    <citation type="submission" date="2019-03" db="EMBL/GenBank/DDBJ databases">
        <title>Genomic Encyclopedia of Type Strains, Phase IV (KMG-IV): sequencing the most valuable type-strain genomes for metagenomic binning, comparative biology and taxonomic classification.</title>
        <authorList>
            <person name="Goeker M."/>
        </authorList>
    </citation>
    <scope>NUCLEOTIDE SEQUENCE [LARGE SCALE GENOMIC DNA]</scope>
    <source>
        <strain evidence="9 10">DSM 1837</strain>
    </source>
</reference>
<feature type="transmembrane region" description="Helical" evidence="8">
    <location>
        <begin position="203"/>
        <end position="222"/>
    </location>
</feature>
<protein>
    <recommendedName>
        <fullName evidence="8">Probable membrane transporter protein</fullName>
    </recommendedName>
</protein>
<feature type="transmembrane region" description="Helical" evidence="8">
    <location>
        <begin position="180"/>
        <end position="197"/>
    </location>
</feature>
<dbReference type="OrthoDB" id="554695at2"/>
<comment type="similarity">
    <text evidence="2 8">Belongs to the 4-toluene sulfonate uptake permease (TSUP) (TC 2.A.102) family.</text>
</comment>
<dbReference type="PANTHER" id="PTHR30269">
    <property type="entry name" value="TRANSMEMBRANE PROTEIN YFCA"/>
    <property type="match status" value="1"/>
</dbReference>
<evidence type="ECO:0000313" key="10">
    <source>
        <dbReference type="Proteomes" id="UP000295182"/>
    </source>
</evidence>
<accession>A0A4R2N6Q5</accession>
<name>A0A4R2N6Q5_9BURK</name>
<keyword evidence="6 8" id="KW-1133">Transmembrane helix</keyword>
<comment type="caution">
    <text evidence="9">The sequence shown here is derived from an EMBL/GenBank/DDBJ whole genome shotgun (WGS) entry which is preliminary data.</text>
</comment>
<keyword evidence="3" id="KW-0813">Transport</keyword>
<dbReference type="EMBL" id="SLXH01000017">
    <property type="protein sequence ID" value="TCP16574.1"/>
    <property type="molecule type" value="Genomic_DNA"/>
</dbReference>
<evidence type="ECO:0000256" key="1">
    <source>
        <dbReference type="ARBA" id="ARBA00004651"/>
    </source>
</evidence>
<keyword evidence="10" id="KW-1185">Reference proteome</keyword>
<sequence>MEWIVVTLASLLAGFVDAIVGGGGLVLLPALFATFPSTAPATLMGTNKAGAVWGTAIATWQYSRRVQLRWAAMLPAALAGFAGAFAGAWAVTVLSPDFLRKLLPLVLLAVLGYTLAKKELGRHHQPRFAGRAEWVAASLIGASIGFYDGFFGPGTGSFFVFLFVRLLGYDFLNASASAKLLNVATNVAAIILFSLKGHVWWHFALPLAVANVLGSVLGTHMALKHGTGFVRGIFIAVVSLLILKTGYDAFLR</sequence>
<keyword evidence="5 8" id="KW-0812">Transmembrane</keyword>
<evidence type="ECO:0000256" key="3">
    <source>
        <dbReference type="ARBA" id="ARBA00022448"/>
    </source>
</evidence>
<feature type="transmembrane region" description="Helical" evidence="8">
    <location>
        <begin position="98"/>
        <end position="116"/>
    </location>
</feature>
<dbReference type="Pfam" id="PF01925">
    <property type="entry name" value="TauE"/>
    <property type="match status" value="1"/>
</dbReference>
<keyword evidence="7 8" id="KW-0472">Membrane</keyword>
<keyword evidence="4 8" id="KW-1003">Cell membrane</keyword>
<evidence type="ECO:0000313" key="9">
    <source>
        <dbReference type="EMBL" id="TCP16574.1"/>
    </source>
</evidence>
<evidence type="ECO:0000256" key="4">
    <source>
        <dbReference type="ARBA" id="ARBA00022475"/>
    </source>
</evidence>
<dbReference type="Proteomes" id="UP000295182">
    <property type="component" value="Unassembled WGS sequence"/>
</dbReference>
<dbReference type="AlphaFoldDB" id="A0A4R2N6Q5"/>
<dbReference type="GO" id="GO:0005886">
    <property type="term" value="C:plasma membrane"/>
    <property type="evidence" value="ECO:0007669"/>
    <property type="project" value="UniProtKB-SubCell"/>
</dbReference>
<comment type="subcellular location">
    <subcellularLocation>
        <location evidence="1 8">Cell membrane</location>
        <topology evidence="1 8">Multi-pass membrane protein</topology>
    </subcellularLocation>
</comment>
<dbReference type="PANTHER" id="PTHR30269:SF0">
    <property type="entry name" value="MEMBRANE TRANSPORTER PROTEIN YFCA-RELATED"/>
    <property type="match status" value="1"/>
</dbReference>
<gene>
    <name evidence="9" type="ORF">EV674_11740</name>
</gene>
<evidence type="ECO:0000256" key="5">
    <source>
        <dbReference type="ARBA" id="ARBA00022692"/>
    </source>
</evidence>
<feature type="transmembrane region" description="Helical" evidence="8">
    <location>
        <begin position="229"/>
        <end position="247"/>
    </location>
</feature>
<dbReference type="RefSeq" id="WP_119013228.1">
    <property type="nucleotide sequence ID" value="NZ_QXNC01000014.1"/>
</dbReference>
<evidence type="ECO:0000256" key="8">
    <source>
        <dbReference type="RuleBase" id="RU363041"/>
    </source>
</evidence>